<evidence type="ECO:0000313" key="4">
    <source>
        <dbReference type="Proteomes" id="UP000430272"/>
    </source>
</evidence>
<dbReference type="OrthoDB" id="7391871at2"/>
<dbReference type="Proteomes" id="UP000430272">
    <property type="component" value="Unassembled WGS sequence"/>
</dbReference>
<sequence length="156" mass="17728">MRLSTRFNPVGGIQDFWSEFTRPNPYRWPILIASMLCTFGLLFWVTKERVIGPPARPEVTFISTFAEGRTDDEIVASNLANQRLQDQIREEQAVREEEVRDMYRTLGRASGLDVDAMEAEIAADRARQEARRERLLEAAGIPSRTQAEADPETAAE</sequence>
<proteinExistence type="predicted"/>
<protein>
    <submittedName>
        <fullName evidence="3">Uncharacterized protein</fullName>
    </submittedName>
</protein>
<dbReference type="EMBL" id="WTYD01000001">
    <property type="protein sequence ID" value="MXO52614.1"/>
    <property type="molecule type" value="Genomic_DNA"/>
</dbReference>
<comment type="caution">
    <text evidence="3">The sequence shown here is derived from an EMBL/GenBank/DDBJ whole genome shotgun (WGS) entry which is preliminary data.</text>
</comment>
<evidence type="ECO:0000256" key="1">
    <source>
        <dbReference type="SAM" id="MobiDB-lite"/>
    </source>
</evidence>
<name>A0A844Y3H7_9SPHN</name>
<organism evidence="3 4">
    <name type="scientific">Qipengyuania pelagi</name>
    <dbReference type="NCBI Taxonomy" id="994320"/>
    <lineage>
        <taxon>Bacteria</taxon>
        <taxon>Pseudomonadati</taxon>
        <taxon>Pseudomonadota</taxon>
        <taxon>Alphaproteobacteria</taxon>
        <taxon>Sphingomonadales</taxon>
        <taxon>Erythrobacteraceae</taxon>
        <taxon>Qipengyuania</taxon>
    </lineage>
</organism>
<reference evidence="3 4" key="1">
    <citation type="submission" date="2019-12" db="EMBL/GenBank/DDBJ databases">
        <title>Genomic-based taxomic classification of the family Erythrobacteraceae.</title>
        <authorList>
            <person name="Xu L."/>
        </authorList>
    </citation>
    <scope>NUCLEOTIDE SEQUENCE [LARGE SCALE GENOMIC DNA]</scope>
    <source>
        <strain evidence="3 4">JCM 17468</strain>
    </source>
</reference>
<keyword evidence="2" id="KW-0812">Transmembrane</keyword>
<keyword evidence="4" id="KW-1185">Reference proteome</keyword>
<keyword evidence="2" id="KW-0472">Membrane</keyword>
<feature type="transmembrane region" description="Helical" evidence="2">
    <location>
        <begin position="26"/>
        <end position="46"/>
    </location>
</feature>
<evidence type="ECO:0000256" key="2">
    <source>
        <dbReference type="SAM" id="Phobius"/>
    </source>
</evidence>
<evidence type="ECO:0000313" key="3">
    <source>
        <dbReference type="EMBL" id="MXO52614.1"/>
    </source>
</evidence>
<feature type="region of interest" description="Disordered" evidence="1">
    <location>
        <begin position="133"/>
        <end position="156"/>
    </location>
</feature>
<dbReference type="RefSeq" id="WP_160659576.1">
    <property type="nucleotide sequence ID" value="NZ_BAABDV010000001.1"/>
</dbReference>
<accession>A0A844Y3H7</accession>
<gene>
    <name evidence="3" type="ORF">GRI47_01165</name>
</gene>
<keyword evidence="2" id="KW-1133">Transmembrane helix</keyword>
<dbReference type="AlphaFoldDB" id="A0A844Y3H7"/>